<name>A0A2T0SX24_9PSEU</name>
<dbReference type="EMBL" id="PVTF01000009">
    <property type="protein sequence ID" value="PRY37955.1"/>
    <property type="molecule type" value="Genomic_DNA"/>
</dbReference>
<keyword evidence="1" id="KW-0812">Transmembrane</keyword>
<keyword evidence="1" id="KW-1133">Transmembrane helix</keyword>
<evidence type="ECO:0000256" key="1">
    <source>
        <dbReference type="SAM" id="Phobius"/>
    </source>
</evidence>
<gene>
    <name evidence="2" type="ORF">CLV43_109175</name>
</gene>
<reference evidence="2 3" key="1">
    <citation type="submission" date="2018-03" db="EMBL/GenBank/DDBJ databases">
        <title>Genomic Encyclopedia of Archaeal and Bacterial Type Strains, Phase II (KMG-II): from individual species to whole genera.</title>
        <authorList>
            <person name="Goeker M."/>
        </authorList>
    </citation>
    <scope>NUCLEOTIDE SEQUENCE [LARGE SCALE GENOMIC DNA]</scope>
    <source>
        <strain evidence="2 3">DSM 44720</strain>
    </source>
</reference>
<proteinExistence type="predicted"/>
<comment type="caution">
    <text evidence="2">The sequence shown here is derived from an EMBL/GenBank/DDBJ whole genome shotgun (WGS) entry which is preliminary data.</text>
</comment>
<dbReference type="OrthoDB" id="3470137at2"/>
<dbReference type="RefSeq" id="WP_106190922.1">
    <property type="nucleotide sequence ID" value="NZ_PVTF01000009.1"/>
</dbReference>
<dbReference type="AlphaFoldDB" id="A0A2T0SX24"/>
<keyword evidence="1" id="KW-0472">Membrane</keyword>
<accession>A0A2T0SX24</accession>
<organism evidence="2 3">
    <name type="scientific">Umezawaea tangerina</name>
    <dbReference type="NCBI Taxonomy" id="84725"/>
    <lineage>
        <taxon>Bacteria</taxon>
        <taxon>Bacillati</taxon>
        <taxon>Actinomycetota</taxon>
        <taxon>Actinomycetes</taxon>
        <taxon>Pseudonocardiales</taxon>
        <taxon>Pseudonocardiaceae</taxon>
        <taxon>Umezawaea</taxon>
    </lineage>
</organism>
<dbReference type="Proteomes" id="UP000239494">
    <property type="component" value="Unassembled WGS sequence"/>
</dbReference>
<evidence type="ECO:0000313" key="3">
    <source>
        <dbReference type="Proteomes" id="UP000239494"/>
    </source>
</evidence>
<sequence length="216" mass="22267">MFKRRIGGAGGGSDKGGGGFALVGIVVVAFGALGATGGVVGTGGVAGTSVGESVTVRKADAKKSARSGDSEAAWRRMGMREAKKVSRKDAECVAASHDQVQEFFLRTPCTSLDRMVLALDDGAGNSAVVSVVWVGFRGSTDVSRFKSVVDRHGSGDVYPLGTALLEMADIHFTGLNYDSEPNGKSIAIAETETARGSLDPELLDALAEVASRFPSP</sequence>
<evidence type="ECO:0000313" key="2">
    <source>
        <dbReference type="EMBL" id="PRY37955.1"/>
    </source>
</evidence>
<feature type="transmembrane region" description="Helical" evidence="1">
    <location>
        <begin position="20"/>
        <end position="40"/>
    </location>
</feature>
<keyword evidence="3" id="KW-1185">Reference proteome</keyword>
<protein>
    <submittedName>
        <fullName evidence="2">Uncharacterized protein</fullName>
    </submittedName>
</protein>